<feature type="compositionally biased region" description="Low complexity" evidence="1">
    <location>
        <begin position="99"/>
        <end position="114"/>
    </location>
</feature>
<gene>
    <name evidence="2" type="ORF">G2W53_016846</name>
</gene>
<name>A0A834WJW5_9FABA</name>
<dbReference type="PANTHER" id="PTHR33544">
    <property type="entry name" value="DUF4005 DOMAIN-CONTAINING PROTEIN-RELATED"/>
    <property type="match status" value="1"/>
</dbReference>
<dbReference type="EMBL" id="JAAIUW010000006">
    <property type="protein sequence ID" value="KAF7825682.1"/>
    <property type="molecule type" value="Genomic_DNA"/>
</dbReference>
<protein>
    <submittedName>
        <fullName evidence="2">Uncharacterized protein</fullName>
    </submittedName>
</protein>
<feature type="region of interest" description="Disordered" evidence="1">
    <location>
        <begin position="78"/>
        <end position="114"/>
    </location>
</feature>
<evidence type="ECO:0000313" key="2">
    <source>
        <dbReference type="EMBL" id="KAF7825682.1"/>
    </source>
</evidence>
<proteinExistence type="predicted"/>
<reference evidence="2" key="1">
    <citation type="submission" date="2020-09" db="EMBL/GenBank/DDBJ databases">
        <title>Genome-Enabled Discovery of Anthraquinone Biosynthesis in Senna tora.</title>
        <authorList>
            <person name="Kang S.-H."/>
            <person name="Pandey R.P."/>
            <person name="Lee C.-M."/>
            <person name="Sim J.-S."/>
            <person name="Jeong J.-T."/>
            <person name="Choi B.-S."/>
            <person name="Jung M."/>
            <person name="Ginzburg D."/>
            <person name="Zhao K."/>
            <person name="Won S.Y."/>
            <person name="Oh T.-J."/>
            <person name="Yu Y."/>
            <person name="Kim N.-H."/>
            <person name="Lee O.R."/>
            <person name="Lee T.-H."/>
            <person name="Bashyal P."/>
            <person name="Kim T.-S."/>
            <person name="Lee W.-H."/>
            <person name="Kawkins C."/>
            <person name="Kim C.-K."/>
            <person name="Kim J.S."/>
            <person name="Ahn B.O."/>
            <person name="Rhee S.Y."/>
            <person name="Sohng J.K."/>
        </authorList>
    </citation>
    <scope>NUCLEOTIDE SEQUENCE</scope>
    <source>
        <tissue evidence="2">Leaf</tissue>
    </source>
</reference>
<dbReference type="InterPro" id="IPR040344">
    <property type="entry name" value="At3g17950-like"/>
</dbReference>
<dbReference type="OrthoDB" id="1898359at2759"/>
<dbReference type="Proteomes" id="UP000634136">
    <property type="component" value="Unassembled WGS sequence"/>
</dbReference>
<dbReference type="PANTHER" id="PTHR33544:SF3">
    <property type="entry name" value="60S RIBOSOMAL PROTEIN L36"/>
    <property type="match status" value="1"/>
</dbReference>
<accession>A0A834WJW5</accession>
<comment type="caution">
    <text evidence="2">The sequence shown here is derived from an EMBL/GenBank/DDBJ whole genome shotgun (WGS) entry which is preliminary data.</text>
</comment>
<keyword evidence="3" id="KW-1185">Reference proteome</keyword>
<sequence>MAHQEEGWPLGLRLLNGRIGLVENNDDDFCESMLTASPTSSTDSSSDLESQSSGSFFHDKKTITLGSIIGVSTNILEDSQRRSRRRRTRIIMVDPTKDNNNNSSSSSSKKNHNNKMMMMKPFLFSLCSKQTTDAVVSVKYDDAPSLAQYLEAERRGANTTTFRLNQSLSLLEQNNG</sequence>
<evidence type="ECO:0000256" key="1">
    <source>
        <dbReference type="SAM" id="MobiDB-lite"/>
    </source>
</evidence>
<feature type="compositionally biased region" description="Low complexity" evidence="1">
    <location>
        <begin position="37"/>
        <end position="53"/>
    </location>
</feature>
<evidence type="ECO:0000313" key="3">
    <source>
        <dbReference type="Proteomes" id="UP000634136"/>
    </source>
</evidence>
<organism evidence="2 3">
    <name type="scientific">Senna tora</name>
    <dbReference type="NCBI Taxonomy" id="362788"/>
    <lineage>
        <taxon>Eukaryota</taxon>
        <taxon>Viridiplantae</taxon>
        <taxon>Streptophyta</taxon>
        <taxon>Embryophyta</taxon>
        <taxon>Tracheophyta</taxon>
        <taxon>Spermatophyta</taxon>
        <taxon>Magnoliopsida</taxon>
        <taxon>eudicotyledons</taxon>
        <taxon>Gunneridae</taxon>
        <taxon>Pentapetalae</taxon>
        <taxon>rosids</taxon>
        <taxon>fabids</taxon>
        <taxon>Fabales</taxon>
        <taxon>Fabaceae</taxon>
        <taxon>Caesalpinioideae</taxon>
        <taxon>Cassia clade</taxon>
        <taxon>Senna</taxon>
    </lineage>
</organism>
<feature type="region of interest" description="Disordered" evidence="1">
    <location>
        <begin position="32"/>
        <end position="53"/>
    </location>
</feature>
<dbReference type="AlphaFoldDB" id="A0A834WJW5"/>